<evidence type="ECO:0000256" key="9">
    <source>
        <dbReference type="ARBA" id="ARBA00022516"/>
    </source>
</evidence>
<evidence type="ECO:0000256" key="20">
    <source>
        <dbReference type="SAM" id="Phobius"/>
    </source>
</evidence>
<keyword evidence="10 19" id="KW-0808">Transferase</keyword>
<dbReference type="Proteomes" id="UP000530850">
    <property type="component" value="Unassembled WGS sequence"/>
</dbReference>
<comment type="pathway">
    <text evidence="4">Lipid metabolism.</text>
</comment>
<keyword evidence="8" id="KW-1003">Cell membrane</keyword>
<keyword evidence="11 20" id="KW-0812">Transmembrane</keyword>
<dbReference type="GO" id="GO:0008444">
    <property type="term" value="F:CDP-diacylglycerol-glycerol-3-phosphate 3-phosphatidyltransferase activity"/>
    <property type="evidence" value="ECO:0007669"/>
    <property type="project" value="UniProtKB-UniRule"/>
</dbReference>
<evidence type="ECO:0000256" key="12">
    <source>
        <dbReference type="ARBA" id="ARBA00022989"/>
    </source>
</evidence>
<evidence type="ECO:0000256" key="17">
    <source>
        <dbReference type="ARBA" id="ARBA00048586"/>
    </source>
</evidence>
<keyword evidence="14 20" id="KW-0472">Membrane</keyword>
<organism evidence="23 24">
    <name type="scientific">Parvibacter caecicola</name>
    <dbReference type="NCBI Taxonomy" id="747645"/>
    <lineage>
        <taxon>Bacteria</taxon>
        <taxon>Bacillati</taxon>
        <taxon>Actinomycetota</taxon>
        <taxon>Coriobacteriia</taxon>
        <taxon>Coriobacteriales</taxon>
        <taxon>Coriobacteriaceae</taxon>
        <taxon>Parvibacter</taxon>
    </lineage>
</organism>
<evidence type="ECO:0000259" key="21">
    <source>
        <dbReference type="Pfam" id="PF02464"/>
    </source>
</evidence>
<dbReference type="InterPro" id="IPR050324">
    <property type="entry name" value="CDP-alcohol_PTase-I"/>
</dbReference>
<keyword evidence="12 20" id="KW-1133">Transmembrane helix</keyword>
<reference evidence="22 25" key="2">
    <citation type="submission" date="2020-08" db="EMBL/GenBank/DDBJ databases">
        <title>Sequencing the genomes of 1000 actinobacteria strains.</title>
        <authorList>
            <person name="Klenk H.-P."/>
        </authorList>
    </citation>
    <scope>NUCLEOTIDE SEQUENCE [LARGE SCALE GENOMIC DNA]</scope>
    <source>
        <strain evidence="22 25">DSM 22242</strain>
    </source>
</reference>
<protein>
    <recommendedName>
        <fullName evidence="7 18">CDP-diacylglycerol--glycerol-3-phosphate 3-phosphatidyltransferase</fullName>
        <ecNumber evidence="6 18">2.7.8.5</ecNumber>
    </recommendedName>
</protein>
<evidence type="ECO:0000256" key="10">
    <source>
        <dbReference type="ARBA" id="ARBA00022679"/>
    </source>
</evidence>
<evidence type="ECO:0000313" key="22">
    <source>
        <dbReference type="EMBL" id="MBB3170674.1"/>
    </source>
</evidence>
<dbReference type="PANTHER" id="PTHR14269:SF62">
    <property type="entry name" value="CDP-DIACYLGLYCEROL--GLYCEROL-3-PHOSPHATE 3-PHOSPHATIDYLTRANSFERASE 1, CHLOROPLASTIC"/>
    <property type="match status" value="1"/>
</dbReference>
<feature type="transmembrane region" description="Helical" evidence="20">
    <location>
        <begin position="146"/>
        <end position="166"/>
    </location>
</feature>
<dbReference type="RefSeq" id="WP_123184502.1">
    <property type="nucleotide sequence ID" value="NZ_CANSOV010000001.1"/>
</dbReference>
<dbReference type="Pfam" id="PF02464">
    <property type="entry name" value="CinA"/>
    <property type="match status" value="1"/>
</dbReference>
<evidence type="ECO:0000313" key="25">
    <source>
        <dbReference type="Proteomes" id="UP000530850"/>
    </source>
</evidence>
<keyword evidence="24" id="KW-1185">Reference proteome</keyword>
<keyword evidence="15" id="KW-0594">Phospholipid biosynthesis</keyword>
<feature type="transmembrane region" description="Helical" evidence="20">
    <location>
        <begin position="91"/>
        <end position="113"/>
    </location>
</feature>
<evidence type="ECO:0000256" key="16">
    <source>
        <dbReference type="ARBA" id="ARBA00023264"/>
    </source>
</evidence>
<comment type="similarity">
    <text evidence="5 19">Belongs to the CDP-alcohol phosphatidyltransferase class-I family.</text>
</comment>
<dbReference type="InterPro" id="IPR036653">
    <property type="entry name" value="CinA-like_C"/>
</dbReference>
<sequence>MAGSASEKLWTPSNIITVARICLVPLFVIVLITPWPEWMGLEFITAQQQSLLAAAIFIVISCTDWLDGYLARKRNEVTDFGKFMDPLADKILTTAALLALVELKVLPSWPVLIILTREFIVAGVRMVAASKGVVIAASWYGKAKTVFQIIAIVMFLIKDVMVFPNVADFNYFYVLSWIVMVVALVLTIVSMMDYLVKSRSLLGFSDGAQSAPGPSVALLQERIREKAAEVVRMASASGVTVATAESCTGGLIAGALTEVPGSSEAVLGGIVSYANSVKEGQLGVSAEALASDGAVSEACALQMCQGARNQLGSSCAVAVTGIAGPGGAVPGKPVGTVWVGYADATGARAQLCHFEGDRQQVRLQTVEFALDCFLRHLSS</sequence>
<comment type="function">
    <text evidence="1">This protein catalyzes the committed step to the synthesis of the acidic phospholipids.</text>
</comment>
<feature type="transmembrane region" description="Helical" evidence="20">
    <location>
        <begin position="172"/>
        <end position="196"/>
    </location>
</feature>
<dbReference type="InterPro" id="IPR048254">
    <property type="entry name" value="CDP_ALCOHOL_P_TRANSF_CS"/>
</dbReference>
<evidence type="ECO:0000256" key="19">
    <source>
        <dbReference type="RuleBase" id="RU003750"/>
    </source>
</evidence>
<proteinExistence type="inferred from homology"/>
<evidence type="ECO:0000256" key="2">
    <source>
        <dbReference type="ARBA" id="ARBA00004651"/>
    </source>
</evidence>
<evidence type="ECO:0000256" key="1">
    <source>
        <dbReference type="ARBA" id="ARBA00003973"/>
    </source>
</evidence>
<comment type="subcellular location">
    <subcellularLocation>
        <location evidence="2">Cell membrane</location>
        <topology evidence="2">Multi-pass membrane protein</topology>
    </subcellularLocation>
</comment>
<gene>
    <name evidence="23" type="primary">pgsA</name>
    <name evidence="23" type="ORF">E5982_00475</name>
    <name evidence="22" type="ORF">FHR31_000454</name>
</gene>
<dbReference type="NCBIfam" id="TIGR00560">
    <property type="entry name" value="pgsA"/>
    <property type="match status" value="1"/>
</dbReference>
<comment type="pathway">
    <text evidence="3">Phospholipid metabolism; phosphatidylglycerol biosynthesis; phosphatidylglycerol from CDP-diacylglycerol: step 1/2.</text>
</comment>
<dbReference type="GeneID" id="93355799"/>
<comment type="catalytic activity">
    <reaction evidence="17">
        <text>a CDP-1,2-diacyl-sn-glycerol + sn-glycerol 3-phosphate = a 1,2-diacyl-sn-glycero-3-phospho-(1'-sn-glycero-3'-phosphate) + CMP + H(+)</text>
        <dbReference type="Rhea" id="RHEA:12593"/>
        <dbReference type="ChEBI" id="CHEBI:15378"/>
        <dbReference type="ChEBI" id="CHEBI:57597"/>
        <dbReference type="ChEBI" id="CHEBI:58332"/>
        <dbReference type="ChEBI" id="CHEBI:60110"/>
        <dbReference type="ChEBI" id="CHEBI:60377"/>
        <dbReference type="EC" id="2.7.8.5"/>
    </reaction>
</comment>
<evidence type="ECO:0000256" key="18">
    <source>
        <dbReference type="NCBIfam" id="TIGR00560"/>
    </source>
</evidence>
<evidence type="ECO:0000256" key="8">
    <source>
        <dbReference type="ARBA" id="ARBA00022475"/>
    </source>
</evidence>
<dbReference type="Proteomes" id="UP000309454">
    <property type="component" value="Unassembled WGS sequence"/>
</dbReference>
<dbReference type="EC" id="2.7.8.5" evidence="6 18"/>
<dbReference type="FunFam" id="1.20.120.1760:FF:000004">
    <property type="entry name" value="CDP-diacylglycerol--glycerol-3-phosphate 3-phosphatidyltransferase"/>
    <property type="match status" value="1"/>
</dbReference>
<evidence type="ECO:0000256" key="7">
    <source>
        <dbReference type="ARBA" id="ARBA00014944"/>
    </source>
</evidence>
<name>A0A3N0AD82_9ACTN</name>
<dbReference type="NCBIfam" id="TIGR00199">
    <property type="entry name" value="PncC_domain"/>
    <property type="match status" value="1"/>
</dbReference>
<evidence type="ECO:0000313" key="23">
    <source>
        <dbReference type="EMBL" id="TJW12121.1"/>
    </source>
</evidence>
<evidence type="ECO:0000256" key="4">
    <source>
        <dbReference type="ARBA" id="ARBA00005189"/>
    </source>
</evidence>
<dbReference type="SUPFAM" id="SSF142433">
    <property type="entry name" value="CinA-like"/>
    <property type="match status" value="1"/>
</dbReference>
<keyword evidence="13" id="KW-0443">Lipid metabolism</keyword>
<dbReference type="AlphaFoldDB" id="A0A3N0AD82"/>
<reference evidence="23 24" key="1">
    <citation type="submission" date="2019-04" db="EMBL/GenBank/DDBJ databases">
        <title>Microbes associate with the intestines of laboratory mice.</title>
        <authorList>
            <person name="Navarre W."/>
            <person name="Wong E."/>
            <person name="Huang K.C."/>
            <person name="Tropini C."/>
            <person name="Ng K."/>
            <person name="Yu B."/>
        </authorList>
    </citation>
    <scope>NUCLEOTIDE SEQUENCE [LARGE SCALE GENOMIC DNA]</scope>
    <source>
        <strain evidence="23 24">NM48_B13</strain>
    </source>
</reference>
<dbReference type="Pfam" id="PF01066">
    <property type="entry name" value="CDP-OH_P_transf"/>
    <property type="match status" value="1"/>
</dbReference>
<evidence type="ECO:0000313" key="24">
    <source>
        <dbReference type="Proteomes" id="UP000309454"/>
    </source>
</evidence>
<evidence type="ECO:0000256" key="6">
    <source>
        <dbReference type="ARBA" id="ARBA00013170"/>
    </source>
</evidence>
<evidence type="ECO:0000256" key="13">
    <source>
        <dbReference type="ARBA" id="ARBA00023098"/>
    </source>
</evidence>
<dbReference type="GO" id="GO:0046474">
    <property type="term" value="P:glycerophospholipid biosynthetic process"/>
    <property type="evidence" value="ECO:0007669"/>
    <property type="project" value="TreeGrafter"/>
</dbReference>
<dbReference type="InterPro" id="IPR008136">
    <property type="entry name" value="CinA_C"/>
</dbReference>
<keyword evidence="9" id="KW-0444">Lipid biosynthesis</keyword>
<accession>A0A3N0AD82</accession>
<evidence type="ECO:0000256" key="11">
    <source>
        <dbReference type="ARBA" id="ARBA00022692"/>
    </source>
</evidence>
<dbReference type="InterPro" id="IPR043130">
    <property type="entry name" value="CDP-OH_PTrfase_TM_dom"/>
</dbReference>
<dbReference type="InterPro" id="IPR000462">
    <property type="entry name" value="CDP-OH_P_trans"/>
</dbReference>
<comment type="caution">
    <text evidence="23">The sequence shown here is derived from an EMBL/GenBank/DDBJ whole genome shotgun (WGS) entry which is preliminary data.</text>
</comment>
<evidence type="ECO:0000256" key="3">
    <source>
        <dbReference type="ARBA" id="ARBA00005042"/>
    </source>
</evidence>
<dbReference type="EMBL" id="SSTM01000001">
    <property type="protein sequence ID" value="TJW12121.1"/>
    <property type="molecule type" value="Genomic_DNA"/>
</dbReference>
<dbReference type="GO" id="GO:0005886">
    <property type="term" value="C:plasma membrane"/>
    <property type="evidence" value="ECO:0007669"/>
    <property type="project" value="UniProtKB-SubCell"/>
</dbReference>
<evidence type="ECO:0000256" key="14">
    <source>
        <dbReference type="ARBA" id="ARBA00023136"/>
    </source>
</evidence>
<feature type="transmembrane region" description="Helical" evidence="20">
    <location>
        <begin position="52"/>
        <end position="70"/>
    </location>
</feature>
<dbReference type="PANTHER" id="PTHR14269">
    <property type="entry name" value="CDP-DIACYLGLYCEROL--GLYCEROL-3-PHOSPHATE 3-PHOSPHATIDYLTRANSFERASE-RELATED"/>
    <property type="match status" value="1"/>
</dbReference>
<dbReference type="OrthoDB" id="9796672at2"/>
<keyword evidence="16" id="KW-1208">Phospholipid metabolism</keyword>
<feature type="domain" description="CinA C-terminal" evidence="21">
    <location>
        <begin position="226"/>
        <end position="375"/>
    </location>
</feature>
<dbReference type="InterPro" id="IPR004570">
    <property type="entry name" value="Phosphatidylglycerol_P_synth"/>
</dbReference>
<dbReference type="PROSITE" id="PS00379">
    <property type="entry name" value="CDP_ALCOHOL_P_TRANSF"/>
    <property type="match status" value="1"/>
</dbReference>
<dbReference type="EMBL" id="JACHYA010000001">
    <property type="protein sequence ID" value="MBB3170674.1"/>
    <property type="molecule type" value="Genomic_DNA"/>
</dbReference>
<dbReference type="Gene3D" id="3.90.950.20">
    <property type="entry name" value="CinA-like"/>
    <property type="match status" value="1"/>
</dbReference>
<evidence type="ECO:0000256" key="5">
    <source>
        <dbReference type="ARBA" id="ARBA00010441"/>
    </source>
</evidence>
<dbReference type="Gene3D" id="1.20.120.1760">
    <property type="match status" value="1"/>
</dbReference>
<evidence type="ECO:0000256" key="15">
    <source>
        <dbReference type="ARBA" id="ARBA00023209"/>
    </source>
</evidence>
<feature type="transmembrane region" description="Helical" evidence="20">
    <location>
        <begin position="12"/>
        <end position="32"/>
    </location>
</feature>
<dbReference type="UniPathway" id="UPA00085"/>